<dbReference type="EMBL" id="MBFR01000277">
    <property type="protein sequence ID" value="PVU90087.1"/>
    <property type="molecule type" value="Genomic_DNA"/>
</dbReference>
<reference evidence="1 2" key="1">
    <citation type="journal article" date="2018" name="MBio">
        <title>Comparative Genomics Reveals the Core Gene Toolbox for the Fungus-Insect Symbiosis.</title>
        <authorList>
            <person name="Wang Y."/>
            <person name="Stata M."/>
            <person name="Wang W."/>
            <person name="Stajich J.E."/>
            <person name="White M.M."/>
            <person name="Moncalvo J.M."/>
        </authorList>
    </citation>
    <scope>NUCLEOTIDE SEQUENCE [LARGE SCALE GENOMIC DNA]</scope>
    <source>
        <strain evidence="1 2">SWE-8-4</strain>
    </source>
</reference>
<organism evidence="1 2">
    <name type="scientific">Smittium simulii</name>
    <dbReference type="NCBI Taxonomy" id="133385"/>
    <lineage>
        <taxon>Eukaryota</taxon>
        <taxon>Fungi</taxon>
        <taxon>Fungi incertae sedis</taxon>
        <taxon>Zoopagomycota</taxon>
        <taxon>Kickxellomycotina</taxon>
        <taxon>Harpellomycetes</taxon>
        <taxon>Harpellales</taxon>
        <taxon>Legeriomycetaceae</taxon>
        <taxon>Smittium</taxon>
    </lineage>
</organism>
<dbReference type="OrthoDB" id="5759916at2759"/>
<comment type="caution">
    <text evidence="1">The sequence shown here is derived from an EMBL/GenBank/DDBJ whole genome shotgun (WGS) entry which is preliminary data.</text>
</comment>
<accession>A0A2T9YCL1</accession>
<dbReference type="AlphaFoldDB" id="A0A2T9YCL1"/>
<protein>
    <submittedName>
        <fullName evidence="1">Uncharacterized protein</fullName>
    </submittedName>
</protein>
<keyword evidence="2" id="KW-1185">Reference proteome</keyword>
<proteinExistence type="predicted"/>
<name>A0A2T9YCL1_9FUNG</name>
<gene>
    <name evidence="1" type="ORF">BB561_005027</name>
</gene>
<sequence>MPSTYHTKAVGLINIRFITNFILKRIKSLGSVLNISLSYLRAVVSQVSSSFNDLYNATRYCTVITIELSDRLIHYVAKFPIMKLILLIKNRDSQTVSLFLSWICACFIMDVHFGNSFKLVTNGSFLNKRLN</sequence>
<dbReference type="Proteomes" id="UP000245383">
    <property type="component" value="Unassembled WGS sequence"/>
</dbReference>
<evidence type="ECO:0000313" key="1">
    <source>
        <dbReference type="EMBL" id="PVU90087.1"/>
    </source>
</evidence>
<evidence type="ECO:0000313" key="2">
    <source>
        <dbReference type="Proteomes" id="UP000245383"/>
    </source>
</evidence>